<dbReference type="AlphaFoldDB" id="A0A811KTH8"/>
<dbReference type="GO" id="GO:0046872">
    <property type="term" value="F:metal ion binding"/>
    <property type="evidence" value="ECO:0007669"/>
    <property type="project" value="UniProtKB-KW"/>
</dbReference>
<dbReference type="EMBL" id="CAJFCW020000004">
    <property type="protein sequence ID" value="CAG9112101.1"/>
    <property type="molecule type" value="Genomic_DNA"/>
</dbReference>
<gene>
    <name evidence="3" type="ORF">BOKJ2_LOCUS8118</name>
</gene>
<evidence type="ECO:0000256" key="1">
    <source>
        <dbReference type="ARBA" id="ARBA00022723"/>
    </source>
</evidence>
<comment type="caution">
    <text evidence="3">The sequence shown here is derived from an EMBL/GenBank/DDBJ whole genome shotgun (WGS) entry which is preliminary data.</text>
</comment>
<proteinExistence type="predicted"/>
<dbReference type="SUPFAM" id="SSF57924">
    <property type="entry name" value="Inhibitor of apoptosis (IAP) repeat"/>
    <property type="match status" value="1"/>
</dbReference>
<organism evidence="3 4">
    <name type="scientific">Bursaphelenchus okinawaensis</name>
    <dbReference type="NCBI Taxonomy" id="465554"/>
    <lineage>
        <taxon>Eukaryota</taxon>
        <taxon>Metazoa</taxon>
        <taxon>Ecdysozoa</taxon>
        <taxon>Nematoda</taxon>
        <taxon>Chromadorea</taxon>
        <taxon>Rhabditida</taxon>
        <taxon>Tylenchina</taxon>
        <taxon>Tylenchomorpha</taxon>
        <taxon>Aphelenchoidea</taxon>
        <taxon>Aphelenchoididae</taxon>
        <taxon>Bursaphelenchus</taxon>
    </lineage>
</organism>
<keyword evidence="2" id="KW-0862">Zinc</keyword>
<dbReference type="OrthoDB" id="2196114at2759"/>
<dbReference type="InterPro" id="IPR051190">
    <property type="entry name" value="Baculoviral_IAP"/>
</dbReference>
<dbReference type="SMART" id="SM00238">
    <property type="entry name" value="BIR"/>
    <property type="match status" value="1"/>
</dbReference>
<dbReference type="PANTHER" id="PTHR46771:SF5">
    <property type="entry name" value="DETERIN"/>
    <property type="match status" value="1"/>
</dbReference>
<dbReference type="PROSITE" id="PS50143">
    <property type="entry name" value="BIR_REPEAT_2"/>
    <property type="match status" value="1"/>
</dbReference>
<dbReference type="InterPro" id="IPR001370">
    <property type="entry name" value="BIR_rpt"/>
</dbReference>
<evidence type="ECO:0000256" key="2">
    <source>
        <dbReference type="ARBA" id="ARBA00022833"/>
    </source>
</evidence>
<evidence type="ECO:0000313" key="3">
    <source>
        <dbReference type="EMBL" id="CAD5218908.1"/>
    </source>
</evidence>
<reference evidence="3" key="1">
    <citation type="submission" date="2020-09" db="EMBL/GenBank/DDBJ databases">
        <authorList>
            <person name="Kikuchi T."/>
        </authorList>
    </citation>
    <scope>NUCLEOTIDE SEQUENCE</scope>
    <source>
        <strain evidence="3">SH1</strain>
    </source>
</reference>
<keyword evidence="1" id="KW-0479">Metal-binding</keyword>
<dbReference type="Proteomes" id="UP000614601">
    <property type="component" value="Unassembled WGS sequence"/>
</dbReference>
<dbReference type="Pfam" id="PF00653">
    <property type="entry name" value="BIR"/>
    <property type="match status" value="1"/>
</dbReference>
<dbReference type="Proteomes" id="UP000783686">
    <property type="component" value="Unassembled WGS sequence"/>
</dbReference>
<keyword evidence="4" id="KW-1185">Reference proteome</keyword>
<dbReference type="Gene3D" id="1.10.1170.10">
    <property type="entry name" value="Inhibitor Of Apoptosis Protein (2mihbC-IAP-1), Chain A"/>
    <property type="match status" value="1"/>
</dbReference>
<evidence type="ECO:0000313" key="4">
    <source>
        <dbReference type="Proteomes" id="UP000614601"/>
    </source>
</evidence>
<accession>A0A811KTH8</accession>
<protein>
    <submittedName>
        <fullName evidence="3">Uncharacterized protein</fullName>
    </submittedName>
</protein>
<dbReference type="EMBL" id="CAJFDH010000004">
    <property type="protein sequence ID" value="CAD5218908.1"/>
    <property type="molecule type" value="Genomic_DNA"/>
</dbReference>
<name>A0A811KTH8_9BILA</name>
<sequence length="152" mass="17846">MQHTQDIARILKKFKTDWIFTDQRLKTFSQWPYDNNEENECTSKKLAAAGFLMTSADPEEPSAKCEWCLKELVFDPSDDPFTCHFKVCPMFQFKKSEEDWSAMDTLTALLWYKAVNEMQQLRESKEVLGSTVDETRKRMQDLMIKGERAGRK</sequence>
<dbReference type="PANTHER" id="PTHR46771">
    <property type="entry name" value="DETERIN"/>
    <property type="match status" value="1"/>
</dbReference>